<evidence type="ECO:0000313" key="2">
    <source>
        <dbReference type="EMBL" id="CAK9043989.1"/>
    </source>
</evidence>
<gene>
    <name evidence="2" type="ORF">SCF082_LOCUS25056</name>
</gene>
<keyword evidence="3" id="KW-1185">Reference proteome</keyword>
<organism evidence="2 3">
    <name type="scientific">Durusdinium trenchii</name>
    <dbReference type="NCBI Taxonomy" id="1381693"/>
    <lineage>
        <taxon>Eukaryota</taxon>
        <taxon>Sar</taxon>
        <taxon>Alveolata</taxon>
        <taxon>Dinophyceae</taxon>
        <taxon>Suessiales</taxon>
        <taxon>Symbiodiniaceae</taxon>
        <taxon>Durusdinium</taxon>
    </lineage>
</organism>
<feature type="signal peptide" evidence="1">
    <location>
        <begin position="1"/>
        <end position="25"/>
    </location>
</feature>
<name>A0ABP0M1A2_9DINO</name>
<proteinExistence type="predicted"/>
<sequence length="90" mass="9811">MALGPGKPSWHGLSCLLLTSSGFSAVHLLEQEELGNPQMLPEEQKRYQLVNTIIEGSLPFTVVESTALIRSVESGHDHYLCYSGKDAALL</sequence>
<keyword evidence="1" id="KW-0732">Signal</keyword>
<feature type="chain" id="PRO_5046453899" evidence="1">
    <location>
        <begin position="26"/>
        <end position="90"/>
    </location>
</feature>
<dbReference type="Proteomes" id="UP001642464">
    <property type="component" value="Unassembled WGS sequence"/>
</dbReference>
<comment type="caution">
    <text evidence="2">The sequence shown here is derived from an EMBL/GenBank/DDBJ whole genome shotgun (WGS) entry which is preliminary data.</text>
</comment>
<dbReference type="EMBL" id="CAXAMM010018713">
    <property type="protein sequence ID" value="CAK9043989.1"/>
    <property type="molecule type" value="Genomic_DNA"/>
</dbReference>
<feature type="non-terminal residue" evidence="2">
    <location>
        <position position="90"/>
    </location>
</feature>
<accession>A0ABP0M1A2</accession>
<evidence type="ECO:0000256" key="1">
    <source>
        <dbReference type="SAM" id="SignalP"/>
    </source>
</evidence>
<evidence type="ECO:0000313" key="3">
    <source>
        <dbReference type="Proteomes" id="UP001642464"/>
    </source>
</evidence>
<protein>
    <submittedName>
        <fullName evidence="2">Uncharacterized protein</fullName>
    </submittedName>
</protein>
<reference evidence="2 3" key="1">
    <citation type="submission" date="2024-02" db="EMBL/GenBank/DDBJ databases">
        <authorList>
            <person name="Chen Y."/>
            <person name="Shah S."/>
            <person name="Dougan E. K."/>
            <person name="Thang M."/>
            <person name="Chan C."/>
        </authorList>
    </citation>
    <scope>NUCLEOTIDE SEQUENCE [LARGE SCALE GENOMIC DNA]</scope>
</reference>